<evidence type="ECO:0000313" key="2">
    <source>
        <dbReference type="Proteomes" id="UP000253676"/>
    </source>
</evidence>
<dbReference type="RefSeq" id="WP_113633519.1">
    <property type="nucleotide sequence ID" value="NZ_QNUX01000001.1"/>
</dbReference>
<sequence length="98" mass="10405">MKNNNVALGLLGGLTVGTVLGILFAPAKGCETRKKIVDKSTDLAESLKDSSGKLSNVISQTINDLKNESQQLLGNTKEIIKAEIANADNLKNINKPTI</sequence>
<comment type="caution">
    <text evidence="1">The sequence shown here is derived from an EMBL/GenBank/DDBJ whole genome shotgun (WGS) entry which is preliminary data.</text>
</comment>
<protein>
    <submittedName>
        <fullName evidence="1">YtxH domain-containing protein</fullName>
    </submittedName>
</protein>
<keyword evidence="2" id="KW-1185">Reference proteome</keyword>
<name>A0A366B469_9FLAO</name>
<gene>
    <name evidence="1" type="ORF">DR980_01700</name>
</gene>
<dbReference type="AlphaFoldDB" id="A0A366B469"/>
<dbReference type="OrthoDB" id="676025at2"/>
<dbReference type="EMBL" id="QNUX01000001">
    <property type="protein sequence ID" value="RBN51900.1"/>
    <property type="molecule type" value="Genomic_DNA"/>
</dbReference>
<dbReference type="Proteomes" id="UP000253676">
    <property type="component" value="Unassembled WGS sequence"/>
</dbReference>
<proteinExistence type="predicted"/>
<reference evidence="1 2" key="1">
    <citation type="submission" date="2018-07" db="EMBL/GenBank/DDBJ databases">
        <title>Complete genome sequence of Flavobacterium psychrolimnae LMG 22018.</title>
        <authorList>
            <person name="Kim D.-U."/>
        </authorList>
    </citation>
    <scope>NUCLEOTIDE SEQUENCE [LARGE SCALE GENOMIC DNA]</scope>
    <source>
        <strain evidence="1 2">LMG 22018</strain>
    </source>
</reference>
<evidence type="ECO:0000313" key="1">
    <source>
        <dbReference type="EMBL" id="RBN51900.1"/>
    </source>
</evidence>
<dbReference type="Pfam" id="PF12732">
    <property type="entry name" value="YtxH"/>
    <property type="match status" value="1"/>
</dbReference>
<accession>A0A366B469</accession>
<organism evidence="1 2">
    <name type="scientific">Flavobacterium psychrolimnae</name>
    <dbReference type="NCBI Taxonomy" id="249351"/>
    <lineage>
        <taxon>Bacteria</taxon>
        <taxon>Pseudomonadati</taxon>
        <taxon>Bacteroidota</taxon>
        <taxon>Flavobacteriia</taxon>
        <taxon>Flavobacteriales</taxon>
        <taxon>Flavobacteriaceae</taxon>
        <taxon>Flavobacterium</taxon>
    </lineage>
</organism>
<dbReference type="InterPro" id="IPR024623">
    <property type="entry name" value="YtxH"/>
</dbReference>